<name>A0ACB8BZ43_9AGAM</name>
<gene>
    <name evidence="1" type="ORF">BV22DRAFT_46761</name>
</gene>
<reference evidence="1" key="1">
    <citation type="journal article" date="2021" name="New Phytol.">
        <title>Evolutionary innovations through gain and loss of genes in the ectomycorrhizal Boletales.</title>
        <authorList>
            <person name="Wu G."/>
            <person name="Miyauchi S."/>
            <person name="Morin E."/>
            <person name="Kuo A."/>
            <person name="Drula E."/>
            <person name="Varga T."/>
            <person name="Kohler A."/>
            <person name="Feng B."/>
            <person name="Cao Y."/>
            <person name="Lipzen A."/>
            <person name="Daum C."/>
            <person name="Hundley H."/>
            <person name="Pangilinan J."/>
            <person name="Johnson J."/>
            <person name="Barry K."/>
            <person name="LaButti K."/>
            <person name="Ng V."/>
            <person name="Ahrendt S."/>
            <person name="Min B."/>
            <person name="Choi I.G."/>
            <person name="Park H."/>
            <person name="Plett J.M."/>
            <person name="Magnuson J."/>
            <person name="Spatafora J.W."/>
            <person name="Nagy L.G."/>
            <person name="Henrissat B."/>
            <person name="Grigoriev I.V."/>
            <person name="Yang Z.L."/>
            <person name="Xu J."/>
            <person name="Martin F.M."/>
        </authorList>
    </citation>
    <scope>NUCLEOTIDE SEQUENCE</scope>
    <source>
        <strain evidence="1">KUC20120723A-06</strain>
    </source>
</reference>
<organism evidence="1 2">
    <name type="scientific">Leucogyrophana mollusca</name>
    <dbReference type="NCBI Taxonomy" id="85980"/>
    <lineage>
        <taxon>Eukaryota</taxon>
        <taxon>Fungi</taxon>
        <taxon>Dikarya</taxon>
        <taxon>Basidiomycota</taxon>
        <taxon>Agaricomycotina</taxon>
        <taxon>Agaricomycetes</taxon>
        <taxon>Agaricomycetidae</taxon>
        <taxon>Boletales</taxon>
        <taxon>Boletales incertae sedis</taxon>
        <taxon>Leucogyrophana</taxon>
    </lineage>
</organism>
<proteinExistence type="predicted"/>
<dbReference type="EMBL" id="MU266330">
    <property type="protein sequence ID" value="KAH7930679.1"/>
    <property type="molecule type" value="Genomic_DNA"/>
</dbReference>
<evidence type="ECO:0000313" key="2">
    <source>
        <dbReference type="Proteomes" id="UP000790709"/>
    </source>
</evidence>
<accession>A0ACB8BZ43</accession>
<comment type="caution">
    <text evidence="1">The sequence shown here is derived from an EMBL/GenBank/DDBJ whole genome shotgun (WGS) entry which is preliminary data.</text>
</comment>
<evidence type="ECO:0000313" key="1">
    <source>
        <dbReference type="EMBL" id="KAH7930679.1"/>
    </source>
</evidence>
<dbReference type="Proteomes" id="UP000790709">
    <property type="component" value="Unassembled WGS sequence"/>
</dbReference>
<keyword evidence="2" id="KW-1185">Reference proteome</keyword>
<protein>
    <submittedName>
        <fullName evidence="1">Uncharacterized protein</fullName>
    </submittedName>
</protein>
<sequence length="104" mass="11536">MRLTPRTSHPPPSAISIAGMYSFAPPLRGHTVYLYNLLPRPDIVFILCPLLSSTANASLAIARSFACSMLILHTVPSCFNTYVEYHQPLHIVCCISMFRLTALD</sequence>